<keyword evidence="2" id="KW-0812">Transmembrane</keyword>
<feature type="compositionally biased region" description="Low complexity" evidence="1">
    <location>
        <begin position="1"/>
        <end position="11"/>
    </location>
</feature>
<keyword evidence="2" id="KW-0472">Membrane</keyword>
<proteinExistence type="predicted"/>
<keyword evidence="3" id="KW-1185">Reference proteome</keyword>
<dbReference type="AlphaFoldDB" id="A0A914GZ83"/>
<feature type="compositionally biased region" description="Basic residues" evidence="1">
    <location>
        <begin position="12"/>
        <end position="24"/>
    </location>
</feature>
<organism evidence="3 4">
    <name type="scientific">Globodera rostochiensis</name>
    <name type="common">Golden nematode worm</name>
    <name type="synonym">Heterodera rostochiensis</name>
    <dbReference type="NCBI Taxonomy" id="31243"/>
    <lineage>
        <taxon>Eukaryota</taxon>
        <taxon>Metazoa</taxon>
        <taxon>Ecdysozoa</taxon>
        <taxon>Nematoda</taxon>
        <taxon>Chromadorea</taxon>
        <taxon>Rhabditida</taxon>
        <taxon>Tylenchina</taxon>
        <taxon>Tylenchomorpha</taxon>
        <taxon>Tylenchoidea</taxon>
        <taxon>Heteroderidae</taxon>
        <taxon>Heteroderinae</taxon>
        <taxon>Globodera</taxon>
    </lineage>
</organism>
<feature type="transmembrane region" description="Helical" evidence="2">
    <location>
        <begin position="65"/>
        <end position="85"/>
    </location>
</feature>
<evidence type="ECO:0000313" key="3">
    <source>
        <dbReference type="Proteomes" id="UP000887572"/>
    </source>
</evidence>
<dbReference type="WBParaSite" id="Gr19_v10_g11759.t1">
    <property type="protein sequence ID" value="Gr19_v10_g11759.t1"/>
    <property type="gene ID" value="Gr19_v10_g11759"/>
</dbReference>
<dbReference type="Proteomes" id="UP000887572">
    <property type="component" value="Unplaced"/>
</dbReference>
<feature type="compositionally biased region" description="Polar residues" evidence="1">
    <location>
        <begin position="38"/>
        <end position="50"/>
    </location>
</feature>
<evidence type="ECO:0000313" key="4">
    <source>
        <dbReference type="WBParaSite" id="Gr19_v10_g11759.t1"/>
    </source>
</evidence>
<evidence type="ECO:0000256" key="2">
    <source>
        <dbReference type="SAM" id="Phobius"/>
    </source>
</evidence>
<keyword evidence="2" id="KW-1133">Transmembrane helix</keyword>
<reference evidence="4 5" key="1">
    <citation type="submission" date="2022-11" db="UniProtKB">
        <authorList>
            <consortium name="WormBaseParasite"/>
        </authorList>
    </citation>
    <scope>IDENTIFICATION</scope>
</reference>
<sequence>MLRSLRSGSGVRLRKGTFHSRRRLQQTQPPWAIESAEKQNSFTHNRSWNTEGAAASSSDKDSARITWTCFAIQIVAVCQLAYISAKMRKKCRQMIGKVWPFTTAEAAATDNDNGLRITQTQNIFNVNANNVSVNVVGSNRRWALQRS</sequence>
<dbReference type="WBParaSite" id="Gr19_v10_g11760.t1">
    <property type="protein sequence ID" value="Gr19_v10_g11760.t1"/>
    <property type="gene ID" value="Gr19_v10_g11760"/>
</dbReference>
<protein>
    <submittedName>
        <fullName evidence="4 5">Uncharacterized protein</fullName>
    </submittedName>
</protein>
<evidence type="ECO:0000256" key="1">
    <source>
        <dbReference type="SAM" id="MobiDB-lite"/>
    </source>
</evidence>
<evidence type="ECO:0000313" key="5">
    <source>
        <dbReference type="WBParaSite" id="Gr19_v10_g11760.t1"/>
    </source>
</evidence>
<feature type="region of interest" description="Disordered" evidence="1">
    <location>
        <begin position="1"/>
        <end position="59"/>
    </location>
</feature>
<name>A0A914GZ83_GLORO</name>
<accession>A0A914GZ83</accession>